<dbReference type="AlphaFoldDB" id="A0A4Y7PIK6"/>
<dbReference type="GO" id="GO:0003677">
    <property type="term" value="F:DNA binding"/>
    <property type="evidence" value="ECO:0007669"/>
    <property type="project" value="UniProtKB-KW"/>
</dbReference>
<comment type="similarity">
    <text evidence="1">Belongs to the helicase family. RecQ subfamily.</text>
</comment>
<sequence length="186" mass="19619">MQACSIDYNAICATACSIFNIPSVHGFQIDVCKAILEGSDCILDVPTGVGKTLAFWLPLLHFWQPGITAAHSQKMVLVISPLTALMQSQATELNKTGIPAVAICAETLAASPGNLLKEFASGNIRKLTSTIKALLEWKSGSKLAITQSPLSECAIVVKVPKCQSVKVPKLKSTVIAGNLSSDLLAV</sequence>
<dbReference type="GO" id="GO:0005737">
    <property type="term" value="C:cytoplasm"/>
    <property type="evidence" value="ECO:0007669"/>
    <property type="project" value="TreeGrafter"/>
</dbReference>
<evidence type="ECO:0000256" key="2">
    <source>
        <dbReference type="ARBA" id="ARBA00023125"/>
    </source>
</evidence>
<keyword evidence="8" id="KW-1185">Reference proteome</keyword>
<dbReference type="PROSITE" id="PS51192">
    <property type="entry name" value="HELICASE_ATP_BIND_1"/>
    <property type="match status" value="1"/>
</dbReference>
<evidence type="ECO:0000256" key="1">
    <source>
        <dbReference type="ARBA" id="ARBA00005446"/>
    </source>
</evidence>
<protein>
    <recommendedName>
        <fullName evidence="5">DNA 3'-5' helicase</fullName>
        <ecNumber evidence="5">5.6.2.4</ecNumber>
    </recommendedName>
</protein>
<gene>
    <name evidence="7" type="ORF">BD410DRAFT_809883</name>
</gene>
<dbReference type="GO" id="GO:0043138">
    <property type="term" value="F:3'-5' DNA helicase activity"/>
    <property type="evidence" value="ECO:0007669"/>
    <property type="project" value="UniProtKB-EC"/>
</dbReference>
<dbReference type="EC" id="5.6.2.4" evidence="5"/>
<proteinExistence type="inferred from homology"/>
<name>A0A4Y7PIK6_9AGAM</name>
<dbReference type="Pfam" id="PF00270">
    <property type="entry name" value="DEAD"/>
    <property type="match status" value="1"/>
</dbReference>
<evidence type="ECO:0000256" key="3">
    <source>
        <dbReference type="ARBA" id="ARBA00023235"/>
    </source>
</evidence>
<reference evidence="7 8" key="1">
    <citation type="submission" date="2018-06" db="EMBL/GenBank/DDBJ databases">
        <title>A transcriptomic atlas of mushroom development highlights an independent origin of complex multicellularity.</title>
        <authorList>
            <consortium name="DOE Joint Genome Institute"/>
            <person name="Krizsan K."/>
            <person name="Almasi E."/>
            <person name="Merenyi Z."/>
            <person name="Sahu N."/>
            <person name="Viragh M."/>
            <person name="Koszo T."/>
            <person name="Mondo S."/>
            <person name="Kiss B."/>
            <person name="Balint B."/>
            <person name="Kues U."/>
            <person name="Barry K."/>
            <person name="Hegedus J.C."/>
            <person name="Henrissat B."/>
            <person name="Johnson J."/>
            <person name="Lipzen A."/>
            <person name="Ohm R."/>
            <person name="Nagy I."/>
            <person name="Pangilinan J."/>
            <person name="Yan J."/>
            <person name="Xiong Y."/>
            <person name="Grigoriev I.V."/>
            <person name="Hibbett D.S."/>
            <person name="Nagy L.G."/>
        </authorList>
    </citation>
    <scope>NUCLEOTIDE SEQUENCE [LARGE SCALE GENOMIC DNA]</scope>
    <source>
        <strain evidence="7 8">SZMC22713</strain>
    </source>
</reference>
<dbReference type="EMBL" id="ML170364">
    <property type="protein sequence ID" value="TDL14250.1"/>
    <property type="molecule type" value="Genomic_DNA"/>
</dbReference>
<keyword evidence="3" id="KW-0413">Isomerase</keyword>
<dbReference type="GO" id="GO:0005524">
    <property type="term" value="F:ATP binding"/>
    <property type="evidence" value="ECO:0007669"/>
    <property type="project" value="InterPro"/>
</dbReference>
<feature type="domain" description="Helicase ATP-binding" evidence="6">
    <location>
        <begin position="32"/>
        <end position="127"/>
    </location>
</feature>
<dbReference type="GO" id="GO:0000724">
    <property type="term" value="P:double-strand break repair via homologous recombination"/>
    <property type="evidence" value="ECO:0007669"/>
    <property type="project" value="TreeGrafter"/>
</dbReference>
<evidence type="ECO:0000313" key="8">
    <source>
        <dbReference type="Proteomes" id="UP000294933"/>
    </source>
</evidence>
<evidence type="ECO:0000313" key="7">
    <source>
        <dbReference type="EMBL" id="TDL14250.1"/>
    </source>
</evidence>
<dbReference type="Proteomes" id="UP000294933">
    <property type="component" value="Unassembled WGS sequence"/>
</dbReference>
<dbReference type="InterPro" id="IPR027417">
    <property type="entry name" value="P-loop_NTPase"/>
</dbReference>
<dbReference type="PANTHER" id="PTHR13710">
    <property type="entry name" value="DNA HELICASE RECQ FAMILY MEMBER"/>
    <property type="match status" value="1"/>
</dbReference>
<accession>A0A4Y7PIK6</accession>
<comment type="catalytic activity">
    <reaction evidence="4">
        <text>Couples ATP hydrolysis with the unwinding of duplex DNA by translocating in the 3'-5' direction.</text>
        <dbReference type="EC" id="5.6.2.4"/>
    </reaction>
</comment>
<dbReference type="Gene3D" id="3.40.50.300">
    <property type="entry name" value="P-loop containing nucleotide triphosphate hydrolases"/>
    <property type="match status" value="1"/>
</dbReference>
<keyword evidence="2" id="KW-0238">DNA-binding</keyword>
<evidence type="ECO:0000256" key="5">
    <source>
        <dbReference type="ARBA" id="ARBA00034808"/>
    </source>
</evidence>
<evidence type="ECO:0000256" key="4">
    <source>
        <dbReference type="ARBA" id="ARBA00034617"/>
    </source>
</evidence>
<evidence type="ECO:0000259" key="6">
    <source>
        <dbReference type="PROSITE" id="PS51192"/>
    </source>
</evidence>
<dbReference type="GO" id="GO:0009378">
    <property type="term" value="F:four-way junction helicase activity"/>
    <property type="evidence" value="ECO:0007669"/>
    <property type="project" value="TreeGrafter"/>
</dbReference>
<dbReference type="InterPro" id="IPR011545">
    <property type="entry name" value="DEAD/DEAH_box_helicase_dom"/>
</dbReference>
<dbReference type="VEuPathDB" id="FungiDB:BD410DRAFT_809883"/>
<organism evidence="7 8">
    <name type="scientific">Rickenella mellea</name>
    <dbReference type="NCBI Taxonomy" id="50990"/>
    <lineage>
        <taxon>Eukaryota</taxon>
        <taxon>Fungi</taxon>
        <taxon>Dikarya</taxon>
        <taxon>Basidiomycota</taxon>
        <taxon>Agaricomycotina</taxon>
        <taxon>Agaricomycetes</taxon>
        <taxon>Hymenochaetales</taxon>
        <taxon>Rickenellaceae</taxon>
        <taxon>Rickenella</taxon>
    </lineage>
</organism>
<dbReference type="SUPFAM" id="SSF52540">
    <property type="entry name" value="P-loop containing nucleoside triphosphate hydrolases"/>
    <property type="match status" value="1"/>
</dbReference>
<dbReference type="OrthoDB" id="10261556at2759"/>
<dbReference type="STRING" id="50990.A0A4Y7PIK6"/>
<dbReference type="PANTHER" id="PTHR13710:SF105">
    <property type="entry name" value="ATP-DEPENDENT DNA HELICASE Q1"/>
    <property type="match status" value="1"/>
</dbReference>
<dbReference type="InterPro" id="IPR014001">
    <property type="entry name" value="Helicase_ATP-bd"/>
</dbReference>
<dbReference type="GO" id="GO:0005694">
    <property type="term" value="C:chromosome"/>
    <property type="evidence" value="ECO:0007669"/>
    <property type="project" value="TreeGrafter"/>
</dbReference>